<keyword evidence="4" id="KW-0804">Transcription</keyword>
<dbReference type="GO" id="GO:0006367">
    <property type="term" value="P:transcription initiation at RNA polymerase II promoter"/>
    <property type="evidence" value="ECO:0007669"/>
    <property type="project" value="InterPro"/>
</dbReference>
<evidence type="ECO:0000256" key="5">
    <source>
        <dbReference type="ARBA" id="ARBA00023242"/>
    </source>
</evidence>
<dbReference type="InterPro" id="IPR017870">
    <property type="entry name" value="FeS_cluster_insertion_CS"/>
</dbReference>
<dbReference type="Proteomes" id="UP000055024">
    <property type="component" value="Unassembled WGS sequence"/>
</dbReference>
<name>A0A0V1H2P6_9BILA</name>
<dbReference type="CDD" id="cd07976">
    <property type="entry name" value="TFIIA_alpha_beta_like"/>
    <property type="match status" value="1"/>
</dbReference>
<dbReference type="EMBL" id="JYDP01000166">
    <property type="protein sequence ID" value="KRZ04340.1"/>
    <property type="molecule type" value="Genomic_DNA"/>
</dbReference>
<dbReference type="AlphaFoldDB" id="A0A0V1H2P6"/>
<dbReference type="GO" id="GO:0005739">
    <property type="term" value="C:mitochondrion"/>
    <property type="evidence" value="ECO:0007669"/>
    <property type="project" value="TreeGrafter"/>
</dbReference>
<protein>
    <recommendedName>
        <fullName evidence="6">Iron-sulfur cluster assembly 1 homolog, mitochondrial</fullName>
    </recommendedName>
</protein>
<comment type="similarity">
    <text evidence="2">Belongs to the HesB/IscA family.</text>
</comment>
<dbReference type="InterPro" id="IPR035903">
    <property type="entry name" value="HesB-like_dom_sf"/>
</dbReference>
<dbReference type="Gene3D" id="1.10.287.100">
    <property type="match status" value="1"/>
</dbReference>
<feature type="domain" description="Core" evidence="7">
    <location>
        <begin position="298"/>
        <end position="397"/>
    </location>
</feature>
<dbReference type="InterPro" id="IPR004855">
    <property type="entry name" value="TFIIA_asu/bsu"/>
</dbReference>
<dbReference type="InterPro" id="IPR016092">
    <property type="entry name" value="ATAP"/>
</dbReference>
<evidence type="ECO:0000256" key="1">
    <source>
        <dbReference type="ARBA" id="ARBA00004123"/>
    </source>
</evidence>
<dbReference type="Pfam" id="PF03153">
    <property type="entry name" value="TFIIA"/>
    <property type="match status" value="1"/>
</dbReference>
<gene>
    <name evidence="8" type="primary">isca1</name>
    <name evidence="8" type="ORF">T11_9203</name>
</gene>
<comment type="subcellular location">
    <subcellularLocation>
        <location evidence="1">Nucleus</location>
    </subcellularLocation>
</comment>
<evidence type="ECO:0000256" key="4">
    <source>
        <dbReference type="ARBA" id="ARBA00023163"/>
    </source>
</evidence>
<dbReference type="SUPFAM" id="SSF89360">
    <property type="entry name" value="HesB-like domain"/>
    <property type="match status" value="1"/>
</dbReference>
<dbReference type="GO" id="GO:0016226">
    <property type="term" value="P:iron-sulfur cluster assembly"/>
    <property type="evidence" value="ECO:0007669"/>
    <property type="project" value="InterPro"/>
</dbReference>
<keyword evidence="9" id="KW-1185">Reference proteome</keyword>
<accession>A0A0V1H2P6</accession>
<evidence type="ECO:0000313" key="8">
    <source>
        <dbReference type="EMBL" id="KRZ04340.1"/>
    </source>
</evidence>
<dbReference type="OrthoDB" id="333486at2759"/>
<dbReference type="GO" id="GO:0005672">
    <property type="term" value="C:transcription factor TFIIA complex"/>
    <property type="evidence" value="ECO:0007669"/>
    <property type="project" value="InterPro"/>
</dbReference>
<organism evidence="8 9">
    <name type="scientific">Trichinella zimbabwensis</name>
    <dbReference type="NCBI Taxonomy" id="268475"/>
    <lineage>
        <taxon>Eukaryota</taxon>
        <taxon>Metazoa</taxon>
        <taxon>Ecdysozoa</taxon>
        <taxon>Nematoda</taxon>
        <taxon>Enoplea</taxon>
        <taxon>Dorylaimia</taxon>
        <taxon>Trichinellida</taxon>
        <taxon>Trichinellidae</taxon>
        <taxon>Trichinella</taxon>
    </lineage>
</organism>
<evidence type="ECO:0000259" key="7">
    <source>
        <dbReference type="Pfam" id="PF01521"/>
    </source>
</evidence>
<dbReference type="FunFam" id="2.60.300.12:FF:000001">
    <property type="entry name" value="Iron-binding protein IscA"/>
    <property type="match status" value="1"/>
</dbReference>
<dbReference type="InterPro" id="IPR000361">
    <property type="entry name" value="ATAP_core_dom"/>
</dbReference>
<comment type="caution">
    <text evidence="8">The sequence shown here is derived from an EMBL/GenBank/DDBJ whole genome shotgun (WGS) entry which is preliminary data.</text>
</comment>
<dbReference type="PANTHER" id="PTHR10072:SF41">
    <property type="entry name" value="IRON-SULFUR CLUSTER ASSEMBLY 1 HOMOLOG, MITOCHONDRIAL"/>
    <property type="match status" value="1"/>
</dbReference>
<dbReference type="SMART" id="SM01371">
    <property type="entry name" value="TFIIA"/>
    <property type="match status" value="1"/>
</dbReference>
<evidence type="ECO:0000256" key="3">
    <source>
        <dbReference type="ARBA" id="ARBA00010059"/>
    </source>
</evidence>
<evidence type="ECO:0000256" key="2">
    <source>
        <dbReference type="ARBA" id="ARBA00006718"/>
    </source>
</evidence>
<dbReference type="InterPro" id="IPR050322">
    <property type="entry name" value="Fe-S_cluster_asmbl/transfer"/>
</dbReference>
<evidence type="ECO:0000256" key="6">
    <source>
        <dbReference type="ARBA" id="ARBA00039743"/>
    </source>
</evidence>
<proteinExistence type="inferred from homology"/>
<dbReference type="SUPFAM" id="SSF47396">
    <property type="entry name" value="Transcription factor IIA (TFIIA), alpha-helical domain"/>
    <property type="match status" value="1"/>
</dbReference>
<keyword evidence="5" id="KW-0539">Nucleus</keyword>
<dbReference type="GO" id="GO:0051537">
    <property type="term" value="F:2 iron, 2 sulfur cluster binding"/>
    <property type="evidence" value="ECO:0007669"/>
    <property type="project" value="TreeGrafter"/>
</dbReference>
<comment type="similarity">
    <text evidence="3">Belongs to the TFIIA subunit 1 family.</text>
</comment>
<dbReference type="PROSITE" id="PS01152">
    <property type="entry name" value="HESB"/>
    <property type="match status" value="1"/>
</dbReference>
<dbReference type="NCBIfam" id="TIGR00049">
    <property type="entry name" value="iron-sulfur cluster assembly accessory protein"/>
    <property type="match status" value="1"/>
</dbReference>
<dbReference type="PANTHER" id="PTHR10072">
    <property type="entry name" value="IRON-SULFUR CLUSTER ASSEMBLY PROTEIN"/>
    <property type="match status" value="1"/>
</dbReference>
<reference evidence="8 9" key="1">
    <citation type="submission" date="2015-01" db="EMBL/GenBank/DDBJ databases">
        <title>Evolution of Trichinella species and genotypes.</title>
        <authorList>
            <person name="Korhonen P.K."/>
            <person name="Edoardo P."/>
            <person name="Giuseppe L.R."/>
            <person name="Gasser R.B."/>
        </authorList>
    </citation>
    <scope>NUCLEOTIDE SEQUENCE [LARGE SCALE GENOMIC DNA]</scope>
    <source>
        <strain evidence="8">ISS1029</strain>
    </source>
</reference>
<dbReference type="Gene3D" id="2.60.300.12">
    <property type="entry name" value="HesB-like domain"/>
    <property type="match status" value="1"/>
</dbReference>
<evidence type="ECO:0000313" key="9">
    <source>
        <dbReference type="Proteomes" id="UP000055024"/>
    </source>
</evidence>
<dbReference type="FunFam" id="1.10.287.100:FF:000001">
    <property type="entry name" value="Transcription initiation factor IIA subunit"/>
    <property type="match status" value="1"/>
</dbReference>
<sequence>MSAFYHNNPVNRIYRGVIEEVCNASRESFLDEGLDEQVLQDFKQVWESKVLATKAIDSFNDHPPAPLLRSNFMQMPPTVAVPITQQMIQPIQLTQSLPSNLAFSHGVFTNNPPGFVVQPLRGGTAVRFVPASAAIHGRPAFFASNILTAASGTAQTVQQPIVSNKNVNQVTGSTPPTEVKTERSAASKVVYQIDGPAGDSEEELEEIDDEECDLENLEPLNSDDDISVGDPCEIFESDNVTACQYEKCLTELREKQNSKGFAISIFTFMLYRWFSQTTGSARVVKTAKKVINARVPVIITDRAKNKICEYLKQKPEMAGLRIGVKQRGCSGLSYTLNYVRTKENTDEEVIVNGARVFIEPKALLTIIGSEIDYVETRLSTEFVFRNPNIKATCGCGESFAI</sequence>
<dbReference type="Pfam" id="PF01521">
    <property type="entry name" value="Fe-S_biosyn"/>
    <property type="match status" value="1"/>
</dbReference>